<gene>
    <name evidence="11" type="ORF">dsmv_0186</name>
</gene>
<dbReference type="SUPFAM" id="SSF52283">
    <property type="entry name" value="Formate/glycerate dehydrogenase catalytic domain-like"/>
    <property type="match status" value="1"/>
</dbReference>
<dbReference type="Gene3D" id="3.40.50.720">
    <property type="entry name" value="NAD(P)-binding Rossmann-like Domain"/>
    <property type="match status" value="2"/>
</dbReference>
<dbReference type="STRING" id="897.B2D07_04430"/>
<dbReference type="PATRIC" id="fig|1121405.3.peg.2557"/>
<dbReference type="GO" id="GO:0016491">
    <property type="term" value="F:oxidoreductase activity"/>
    <property type="evidence" value="ECO:0007669"/>
    <property type="project" value="InterPro"/>
</dbReference>
<dbReference type="eggNOG" id="COG3288">
    <property type="taxonomic scope" value="Bacteria"/>
</dbReference>
<evidence type="ECO:0000256" key="3">
    <source>
        <dbReference type="ARBA" id="ARBA00012943"/>
    </source>
</evidence>
<dbReference type="PROSITE" id="PS00837">
    <property type="entry name" value="ALADH_PNT_2"/>
    <property type="match status" value="1"/>
</dbReference>
<dbReference type="Pfam" id="PF05222">
    <property type="entry name" value="AlaDh_PNT_N"/>
    <property type="match status" value="1"/>
</dbReference>
<evidence type="ECO:0000256" key="2">
    <source>
        <dbReference type="ARBA" id="ARBA00005689"/>
    </source>
</evidence>
<dbReference type="RefSeq" id="WP_020876848.1">
    <property type="nucleotide sequence ID" value="NZ_ATHJ01000094.1"/>
</dbReference>
<dbReference type="GO" id="GO:0006740">
    <property type="term" value="P:NADPH regeneration"/>
    <property type="evidence" value="ECO:0007669"/>
    <property type="project" value="TreeGrafter"/>
</dbReference>
<keyword evidence="5" id="KW-0521">NADP</keyword>
<feature type="domain" description="Alanine dehydrogenase/pyridine nucleotide transhydrogenase N-terminal" evidence="10">
    <location>
        <begin position="4"/>
        <end position="138"/>
    </location>
</feature>
<dbReference type="InterPro" id="IPR007698">
    <property type="entry name" value="AlaDH/PNT_NAD(H)-bd"/>
</dbReference>
<proteinExistence type="inferred from homology"/>
<organism evidence="11 12">
    <name type="scientific">Desulfococcus multivorans DSM 2059</name>
    <dbReference type="NCBI Taxonomy" id="1121405"/>
    <lineage>
        <taxon>Bacteria</taxon>
        <taxon>Pseudomonadati</taxon>
        <taxon>Thermodesulfobacteriota</taxon>
        <taxon>Desulfobacteria</taxon>
        <taxon>Desulfobacterales</taxon>
        <taxon>Desulfococcaceae</taxon>
        <taxon>Desulfococcus</taxon>
    </lineage>
</organism>
<evidence type="ECO:0000256" key="1">
    <source>
        <dbReference type="ARBA" id="ARBA00003943"/>
    </source>
</evidence>
<keyword evidence="6" id="KW-1278">Translocase</keyword>
<dbReference type="SUPFAM" id="SSF51735">
    <property type="entry name" value="NAD(P)-binding Rossmann-fold domains"/>
    <property type="match status" value="1"/>
</dbReference>
<reference evidence="11 12" key="1">
    <citation type="journal article" date="2013" name="Genome Announc.">
        <title>Draft genome sequences for three mercury-methylating, sulfate-reducing bacteria.</title>
        <authorList>
            <person name="Brown S.D."/>
            <person name="Hurt R.A.Jr."/>
            <person name="Gilmour C.C."/>
            <person name="Elias D.A."/>
        </authorList>
    </citation>
    <scope>NUCLEOTIDE SEQUENCE [LARGE SCALE GENOMIC DNA]</scope>
    <source>
        <strain evidence="11 12">DSM 2059</strain>
    </source>
</reference>
<comment type="caution">
    <text evidence="11">The sequence shown here is derived from an EMBL/GenBank/DDBJ whole genome shotgun (WGS) entry which is preliminary data.</text>
</comment>
<dbReference type="AlphaFoldDB" id="S7TPF1"/>
<feature type="domain" description="Alanine dehydrogenase/pyridine nucleotide transhydrogenase NAD(H)-binding" evidence="9">
    <location>
        <begin position="147"/>
        <end position="311"/>
    </location>
</feature>
<dbReference type="GO" id="GO:0005886">
    <property type="term" value="C:plasma membrane"/>
    <property type="evidence" value="ECO:0007669"/>
    <property type="project" value="TreeGrafter"/>
</dbReference>
<dbReference type="Proteomes" id="UP000014977">
    <property type="component" value="Unassembled WGS sequence"/>
</dbReference>
<dbReference type="SMART" id="SM01003">
    <property type="entry name" value="AlaDh_PNT_N"/>
    <property type="match status" value="1"/>
</dbReference>
<evidence type="ECO:0000256" key="4">
    <source>
        <dbReference type="ARBA" id="ARBA00022741"/>
    </source>
</evidence>
<dbReference type="Pfam" id="PF01262">
    <property type="entry name" value="AlaDh_PNT_C"/>
    <property type="match status" value="1"/>
</dbReference>
<dbReference type="GO" id="GO:0050661">
    <property type="term" value="F:NADP binding"/>
    <property type="evidence" value="ECO:0007669"/>
    <property type="project" value="TreeGrafter"/>
</dbReference>
<evidence type="ECO:0000259" key="10">
    <source>
        <dbReference type="SMART" id="SM01003"/>
    </source>
</evidence>
<evidence type="ECO:0000256" key="8">
    <source>
        <dbReference type="ARBA" id="ARBA00048202"/>
    </source>
</evidence>
<dbReference type="GO" id="GO:0008750">
    <property type="term" value="F:proton-translocating NAD(P)+ transhydrogenase activity"/>
    <property type="evidence" value="ECO:0007669"/>
    <property type="project" value="UniProtKB-EC"/>
</dbReference>
<dbReference type="InterPro" id="IPR036291">
    <property type="entry name" value="NAD(P)-bd_dom_sf"/>
</dbReference>
<evidence type="ECO:0000256" key="7">
    <source>
        <dbReference type="ARBA" id="ARBA00023027"/>
    </source>
</evidence>
<keyword evidence="4" id="KW-0547">Nucleotide-binding</keyword>
<dbReference type="PANTHER" id="PTHR10160">
    <property type="entry name" value="NAD(P) TRANSHYDROGENASE"/>
    <property type="match status" value="1"/>
</dbReference>
<dbReference type="EC" id="7.1.1.1" evidence="3"/>
<sequence length="372" mass="39806">MKIGFVSERRFGEPRIAVMPSMIDRYRRIGIEVVVERGIGEHMGLADGAFQEAGAEPADPGTVPEVCQVLARLRAPSDEEISAIPAGTLHISFLDPFSETERIARMAAQGITAVSMQMIPRSTYAQKMDALSSQANLGGYVAVILGAARSARIMPMMTTPAGTIKPMAVLVIGVGVAGLQAIATARRLGARVSAFDTRPVVEEQVKSLGAKFVKIDIGETGQTQDGYAKELTPEQLRMQREGMTKVCAQSDMIITTAQVFGRPAPRIITADMVAAMRPGTVVVDMAVESGGNVEGSRKDAEVDEKGVIILGHANLPGRVPVDASTMYAMNVFHLVQEFWDADAKTIRLDAGNKIIEACLATRDGAVLSKRPE</sequence>
<comment type="function">
    <text evidence="1">The transhydrogenation between NADH and NADP is coupled to respiration and ATP hydrolysis and functions as a proton pump across the membrane.</text>
</comment>
<dbReference type="SMART" id="SM01002">
    <property type="entry name" value="AlaDh_PNT_C"/>
    <property type="match status" value="1"/>
</dbReference>
<evidence type="ECO:0000256" key="5">
    <source>
        <dbReference type="ARBA" id="ARBA00022857"/>
    </source>
</evidence>
<dbReference type="EMBL" id="ATHJ01000094">
    <property type="protein sequence ID" value="EPR38776.1"/>
    <property type="molecule type" value="Genomic_DNA"/>
</dbReference>
<accession>S7TPF1</accession>
<dbReference type="CDD" id="cd05304">
    <property type="entry name" value="Rubrum_tdh"/>
    <property type="match status" value="1"/>
</dbReference>
<evidence type="ECO:0000313" key="12">
    <source>
        <dbReference type="Proteomes" id="UP000014977"/>
    </source>
</evidence>
<evidence type="ECO:0000259" key="9">
    <source>
        <dbReference type="SMART" id="SM01002"/>
    </source>
</evidence>
<protein>
    <recommendedName>
        <fullName evidence="3">proton-translocating NAD(P)(+) transhydrogenase</fullName>
        <ecNumber evidence="3">7.1.1.1</ecNumber>
    </recommendedName>
</protein>
<name>S7TPF1_DESML</name>
<keyword evidence="7" id="KW-0520">NAD</keyword>
<keyword evidence="12" id="KW-1185">Reference proteome</keyword>
<evidence type="ECO:0000256" key="6">
    <source>
        <dbReference type="ARBA" id="ARBA00022967"/>
    </source>
</evidence>
<comment type="catalytic activity">
    <reaction evidence="8">
        <text>NAD(+) + NADPH + H(+)(in) = NADH + NADP(+) + H(+)(out)</text>
        <dbReference type="Rhea" id="RHEA:47992"/>
        <dbReference type="ChEBI" id="CHEBI:15378"/>
        <dbReference type="ChEBI" id="CHEBI:57540"/>
        <dbReference type="ChEBI" id="CHEBI:57783"/>
        <dbReference type="ChEBI" id="CHEBI:57945"/>
        <dbReference type="ChEBI" id="CHEBI:58349"/>
        <dbReference type="EC" id="7.1.1.1"/>
    </reaction>
</comment>
<evidence type="ECO:0000313" key="11">
    <source>
        <dbReference type="EMBL" id="EPR38776.1"/>
    </source>
</evidence>
<comment type="similarity">
    <text evidence="2">Belongs to the AlaDH/PNT family.</text>
</comment>
<dbReference type="InterPro" id="IPR008143">
    <property type="entry name" value="Ala_DH/PNT_CS2"/>
</dbReference>
<dbReference type="PANTHER" id="PTHR10160:SF19">
    <property type="entry name" value="PROTON-TRANSLOCATING NAD(P)(+) TRANSHYDROGENASE"/>
    <property type="match status" value="1"/>
</dbReference>
<dbReference type="InterPro" id="IPR007886">
    <property type="entry name" value="AlaDH/PNT_N"/>
</dbReference>